<feature type="domain" description="Disease resistance protein winged helix" evidence="7">
    <location>
        <begin position="438"/>
        <end position="489"/>
    </location>
</feature>
<dbReference type="Pfam" id="PF18052">
    <property type="entry name" value="Rx_N"/>
    <property type="match status" value="1"/>
</dbReference>
<organism evidence="9 10">
    <name type="scientific">Hevea brasiliensis</name>
    <name type="common">Para rubber tree</name>
    <name type="synonym">Siphonia brasiliensis</name>
    <dbReference type="NCBI Taxonomy" id="3981"/>
    <lineage>
        <taxon>Eukaryota</taxon>
        <taxon>Viridiplantae</taxon>
        <taxon>Streptophyta</taxon>
        <taxon>Embryophyta</taxon>
        <taxon>Tracheophyta</taxon>
        <taxon>Spermatophyta</taxon>
        <taxon>Magnoliopsida</taxon>
        <taxon>eudicotyledons</taxon>
        <taxon>Gunneridae</taxon>
        <taxon>Pentapetalae</taxon>
        <taxon>rosids</taxon>
        <taxon>fabids</taxon>
        <taxon>Malpighiales</taxon>
        <taxon>Euphorbiaceae</taxon>
        <taxon>Crotonoideae</taxon>
        <taxon>Micrandreae</taxon>
        <taxon>Hevea</taxon>
    </lineage>
</organism>
<evidence type="ECO:0000256" key="3">
    <source>
        <dbReference type="ARBA" id="ARBA00022821"/>
    </source>
</evidence>
<evidence type="ECO:0000313" key="10">
    <source>
        <dbReference type="Proteomes" id="UP000467840"/>
    </source>
</evidence>
<reference evidence="9 10" key="1">
    <citation type="journal article" date="2020" name="Mol. Plant">
        <title>The Chromosome-Based Rubber Tree Genome Provides New Insights into Spurge Genome Evolution and Rubber Biosynthesis.</title>
        <authorList>
            <person name="Liu J."/>
            <person name="Shi C."/>
            <person name="Shi C.C."/>
            <person name="Li W."/>
            <person name="Zhang Q.J."/>
            <person name="Zhang Y."/>
            <person name="Li K."/>
            <person name="Lu H.F."/>
            <person name="Shi C."/>
            <person name="Zhu S.T."/>
            <person name="Xiao Z.Y."/>
            <person name="Nan H."/>
            <person name="Yue Y."/>
            <person name="Zhu X.G."/>
            <person name="Wu Y."/>
            <person name="Hong X.N."/>
            <person name="Fan G.Y."/>
            <person name="Tong Y."/>
            <person name="Zhang D."/>
            <person name="Mao C.L."/>
            <person name="Liu Y.L."/>
            <person name="Hao S.J."/>
            <person name="Liu W.Q."/>
            <person name="Lv M.Q."/>
            <person name="Zhang H.B."/>
            <person name="Liu Y."/>
            <person name="Hu-Tang G.R."/>
            <person name="Wang J.P."/>
            <person name="Wang J.H."/>
            <person name="Sun Y.H."/>
            <person name="Ni S.B."/>
            <person name="Chen W.B."/>
            <person name="Zhang X.C."/>
            <person name="Jiao Y.N."/>
            <person name="Eichler E.E."/>
            <person name="Li G.H."/>
            <person name="Liu X."/>
            <person name="Gao L.Z."/>
        </authorList>
    </citation>
    <scope>NUCLEOTIDE SEQUENCE [LARGE SCALE GENOMIC DNA]</scope>
    <source>
        <strain evidence="10">cv. GT1</strain>
        <tissue evidence="9">Leaf</tissue>
    </source>
</reference>
<dbReference type="CDD" id="cd14798">
    <property type="entry name" value="RX-CC_like"/>
    <property type="match status" value="1"/>
</dbReference>
<dbReference type="InterPro" id="IPR036388">
    <property type="entry name" value="WH-like_DNA-bd_sf"/>
</dbReference>
<dbReference type="SUPFAM" id="SSF52047">
    <property type="entry name" value="RNI-like"/>
    <property type="match status" value="1"/>
</dbReference>
<evidence type="ECO:0000313" key="9">
    <source>
        <dbReference type="EMBL" id="KAF2296393.1"/>
    </source>
</evidence>
<evidence type="ECO:0000256" key="2">
    <source>
        <dbReference type="ARBA" id="ARBA00022741"/>
    </source>
</evidence>
<feature type="domain" description="Disease resistance N-terminal" evidence="6">
    <location>
        <begin position="9"/>
        <end position="96"/>
    </location>
</feature>
<dbReference type="InterPro" id="IPR002182">
    <property type="entry name" value="NB-ARC"/>
</dbReference>
<dbReference type="Gene3D" id="1.10.10.10">
    <property type="entry name" value="Winged helix-like DNA-binding domain superfamily/Winged helix DNA-binding domain"/>
    <property type="match status" value="1"/>
</dbReference>
<evidence type="ECO:0000256" key="1">
    <source>
        <dbReference type="ARBA" id="ARBA00022737"/>
    </source>
</evidence>
<dbReference type="GO" id="GO:0051707">
    <property type="term" value="P:response to other organism"/>
    <property type="evidence" value="ECO:0007669"/>
    <property type="project" value="UniProtKB-ARBA"/>
</dbReference>
<protein>
    <submittedName>
        <fullName evidence="9">Uncharacterized protein</fullName>
    </submittedName>
</protein>
<feature type="domain" description="NB-ARC" evidence="5">
    <location>
        <begin position="177"/>
        <end position="351"/>
    </location>
</feature>
<dbReference type="Gene3D" id="3.40.50.300">
    <property type="entry name" value="P-loop containing nucleotide triphosphate hydrolases"/>
    <property type="match status" value="1"/>
</dbReference>
<dbReference type="Gene3D" id="3.80.10.10">
    <property type="entry name" value="Ribonuclease Inhibitor"/>
    <property type="match status" value="1"/>
</dbReference>
<evidence type="ECO:0000259" key="6">
    <source>
        <dbReference type="Pfam" id="PF18052"/>
    </source>
</evidence>
<dbReference type="GO" id="GO:0005524">
    <property type="term" value="F:ATP binding"/>
    <property type="evidence" value="ECO:0007669"/>
    <property type="project" value="UniProtKB-KW"/>
</dbReference>
<proteinExistence type="predicted"/>
<dbReference type="EMBL" id="JAAGAX010000013">
    <property type="protein sequence ID" value="KAF2296393.1"/>
    <property type="molecule type" value="Genomic_DNA"/>
</dbReference>
<dbReference type="GO" id="GO:0006952">
    <property type="term" value="P:defense response"/>
    <property type="evidence" value="ECO:0007669"/>
    <property type="project" value="UniProtKB-KW"/>
</dbReference>
<dbReference type="GO" id="GO:0043531">
    <property type="term" value="F:ADP binding"/>
    <property type="evidence" value="ECO:0007669"/>
    <property type="project" value="InterPro"/>
</dbReference>
<dbReference type="FunFam" id="3.40.50.300:FF:001091">
    <property type="entry name" value="Probable disease resistance protein At1g61300"/>
    <property type="match status" value="1"/>
</dbReference>
<evidence type="ECO:0000256" key="4">
    <source>
        <dbReference type="ARBA" id="ARBA00022840"/>
    </source>
</evidence>
<dbReference type="Gene3D" id="1.10.8.430">
    <property type="entry name" value="Helical domain of apoptotic protease-activating factors"/>
    <property type="match status" value="1"/>
</dbReference>
<dbReference type="Pfam" id="PF23559">
    <property type="entry name" value="WHD_DRP"/>
    <property type="match status" value="1"/>
</dbReference>
<keyword evidence="10" id="KW-1185">Reference proteome</keyword>
<dbReference type="InterPro" id="IPR041118">
    <property type="entry name" value="Rx_N"/>
</dbReference>
<dbReference type="InterPro" id="IPR027417">
    <property type="entry name" value="P-loop_NTPase"/>
</dbReference>
<gene>
    <name evidence="9" type="ORF">GH714_037715</name>
</gene>
<accession>A0A6A6L8G4</accession>
<dbReference type="InterPro" id="IPR042197">
    <property type="entry name" value="Apaf_helical"/>
</dbReference>
<name>A0A6A6L8G4_HEVBR</name>
<dbReference type="Pfam" id="PF23598">
    <property type="entry name" value="LRR_14"/>
    <property type="match status" value="1"/>
</dbReference>
<keyword evidence="2" id="KW-0547">Nucleotide-binding</keyword>
<evidence type="ECO:0000259" key="7">
    <source>
        <dbReference type="Pfam" id="PF23559"/>
    </source>
</evidence>
<keyword evidence="1" id="KW-0677">Repeat</keyword>
<dbReference type="Gene3D" id="1.20.5.4130">
    <property type="match status" value="1"/>
</dbReference>
<keyword evidence="3" id="KW-0611">Plant defense</keyword>
<dbReference type="InterPro" id="IPR058922">
    <property type="entry name" value="WHD_DRP"/>
</dbReference>
<dbReference type="AlphaFoldDB" id="A0A6A6L8G4"/>
<dbReference type="InterPro" id="IPR038005">
    <property type="entry name" value="RX-like_CC"/>
</dbReference>
<evidence type="ECO:0000259" key="5">
    <source>
        <dbReference type="Pfam" id="PF00931"/>
    </source>
</evidence>
<dbReference type="InterPro" id="IPR032675">
    <property type="entry name" value="LRR_dom_sf"/>
</dbReference>
<dbReference type="Proteomes" id="UP000467840">
    <property type="component" value="Chromosome 7"/>
</dbReference>
<dbReference type="PANTHER" id="PTHR36766:SF70">
    <property type="entry name" value="DISEASE RESISTANCE PROTEIN RGA4"/>
    <property type="match status" value="1"/>
</dbReference>
<dbReference type="Pfam" id="PF00931">
    <property type="entry name" value="NB-ARC"/>
    <property type="match status" value="1"/>
</dbReference>
<comment type="caution">
    <text evidence="9">The sequence shown here is derived from an EMBL/GenBank/DDBJ whole genome shotgun (WGS) entry which is preliminary data.</text>
</comment>
<evidence type="ECO:0000259" key="8">
    <source>
        <dbReference type="Pfam" id="PF23598"/>
    </source>
</evidence>
<dbReference type="PRINTS" id="PR00364">
    <property type="entry name" value="DISEASERSIST"/>
</dbReference>
<feature type="domain" description="Disease resistance R13L4/SHOC-2-like LRR" evidence="8">
    <location>
        <begin position="529"/>
        <end position="742"/>
    </location>
</feature>
<sequence>MADIVLSFVVDAALSRVVSLITDEIILAWNLKDDLKGLQESLTMIRAVLQDAEEQQTKREPVKLWLKKLREVAYEAEDVFDELAYENLRPKVEMQEQSGREVNNFFSFSKGTRYVKKAALHVKMAHKVKNINELLNKIKNEAMGYGLQVVTKDRIMPQIDLDRVTDSVLDDPVVGREADVSKIVNLLNCSNDQQVLTIVSIVGMGGLGKTTLAKLVCQEVMEKKFFDLKIWVCVSDNFDDQRILGEMLQALNVNTGGLTNKDAVLQELEKALEGKNFLLVLDDVWNEVSKRWDGLKTRLVKVSRNTGNAIVVTTRSEQVASIMETSTRYRHTLNLLSDDECWSIMKERAFGNGEASIPLDLECIGKEIAKKCRGVPLAAKVLGGTMGGFKRGKEAWLSIMNSNVLNSPDNKDNVESVLKLSFDHLPPFLKPCFAYCSIFPKDFNIAKKELVQLWMAEGFLGLSSQDEGNKYFNALLQNCFFQDVERDSETLTLENRTTGDDISSTRRLYVDSQNATTLIAFSKRDAKKLRSLFLKEIAFDGSWKLKRLRTLNLERAKIEELPSSIGKLKHLRYLNVSRTKIEVLPESITKLYNLQTLKFSWCNSLKEVPRDEMCNLISLRHIEFSKDDHMPSMVGRLTCLETLSLFVVGPDKGGSIEELKCLNQLSGELRINHLEEVRDKEEAKKSNLQRKTKIRTLQFEWSDGREVGCNDVEVLEGLEPHPNIEGIAIMNYLGEKFPPWLLMMKIPSAEILPEYSIIWWSLCCGTVSGVNNSQCLDIFLVLKYFGYLEWIRSEV</sequence>
<dbReference type="InterPro" id="IPR055414">
    <property type="entry name" value="LRR_R13L4/SHOC2-like"/>
</dbReference>
<dbReference type="PANTHER" id="PTHR36766">
    <property type="entry name" value="PLANT BROAD-SPECTRUM MILDEW RESISTANCE PROTEIN RPW8"/>
    <property type="match status" value="1"/>
</dbReference>
<keyword evidence="4" id="KW-0067">ATP-binding</keyword>
<dbReference type="SUPFAM" id="SSF52540">
    <property type="entry name" value="P-loop containing nucleoside triphosphate hydrolases"/>
    <property type="match status" value="1"/>
</dbReference>